<evidence type="ECO:0000313" key="9">
    <source>
        <dbReference type="EMBL" id="MQW69093.1"/>
    </source>
</evidence>
<keyword evidence="5 6" id="KW-0482">Metalloprotease</keyword>
<dbReference type="GO" id="GO:0008270">
    <property type="term" value="F:zinc ion binding"/>
    <property type="evidence" value="ECO:0007669"/>
    <property type="project" value="UniProtKB-UniRule"/>
</dbReference>
<protein>
    <submittedName>
        <fullName evidence="9">DUF1353 domain-containing protein</fullName>
    </submittedName>
</protein>
<dbReference type="InterPro" id="IPR001506">
    <property type="entry name" value="Peptidase_M12A"/>
</dbReference>
<organism evidence="9">
    <name type="scientific">Sinorhizobium medicae</name>
    <dbReference type="NCBI Taxonomy" id="110321"/>
    <lineage>
        <taxon>Bacteria</taxon>
        <taxon>Pseudomonadati</taxon>
        <taxon>Pseudomonadota</taxon>
        <taxon>Alphaproteobacteria</taxon>
        <taxon>Hyphomicrobiales</taxon>
        <taxon>Rhizobiaceae</taxon>
        <taxon>Sinorhizobium/Ensifer group</taxon>
        <taxon>Sinorhizobium</taxon>
    </lineage>
</organism>
<dbReference type="InterPro" id="IPR034035">
    <property type="entry name" value="Astacin-like_dom"/>
</dbReference>
<dbReference type="RefSeq" id="WP_127588086.1">
    <property type="nucleotide sequence ID" value="NZ_RPJX01000123.1"/>
</dbReference>
<name>A0A6G1WHE4_9HYPH</name>
<dbReference type="PROSITE" id="PS51864">
    <property type="entry name" value="ASTACIN"/>
    <property type="match status" value="1"/>
</dbReference>
<dbReference type="Pfam" id="PF07087">
    <property type="entry name" value="DUF1353"/>
    <property type="match status" value="1"/>
</dbReference>
<evidence type="ECO:0000256" key="2">
    <source>
        <dbReference type="ARBA" id="ARBA00022723"/>
    </source>
</evidence>
<dbReference type="Gene3D" id="3.40.390.10">
    <property type="entry name" value="Collagenase (Catalytic Domain)"/>
    <property type="match status" value="1"/>
</dbReference>
<dbReference type="GO" id="GO:0004222">
    <property type="term" value="F:metalloendopeptidase activity"/>
    <property type="evidence" value="ECO:0007669"/>
    <property type="project" value="UniProtKB-UniRule"/>
</dbReference>
<evidence type="ECO:0000256" key="5">
    <source>
        <dbReference type="ARBA" id="ARBA00023049"/>
    </source>
</evidence>
<dbReference type="CDD" id="cd04280">
    <property type="entry name" value="ZnMc_astacin_like"/>
    <property type="match status" value="1"/>
</dbReference>
<evidence type="ECO:0000259" key="8">
    <source>
        <dbReference type="PROSITE" id="PS51864"/>
    </source>
</evidence>
<evidence type="ECO:0000256" key="4">
    <source>
        <dbReference type="ARBA" id="ARBA00022833"/>
    </source>
</evidence>
<dbReference type="InterPro" id="IPR024079">
    <property type="entry name" value="MetalloPept_cat_dom_sf"/>
</dbReference>
<dbReference type="Pfam" id="PF01400">
    <property type="entry name" value="Astacin"/>
    <property type="match status" value="1"/>
</dbReference>
<feature type="chain" id="PRO_5026129228" evidence="7">
    <location>
        <begin position="24"/>
        <end position="522"/>
    </location>
</feature>
<keyword evidence="1 6" id="KW-0645">Protease</keyword>
<dbReference type="EMBL" id="WISB01000047">
    <property type="protein sequence ID" value="MQW69093.1"/>
    <property type="molecule type" value="Genomic_DNA"/>
</dbReference>
<evidence type="ECO:0000256" key="6">
    <source>
        <dbReference type="PROSITE-ProRule" id="PRU01211"/>
    </source>
</evidence>
<dbReference type="SUPFAM" id="SSF55486">
    <property type="entry name" value="Metalloproteases ('zincins'), catalytic domain"/>
    <property type="match status" value="1"/>
</dbReference>
<dbReference type="SMART" id="SM00235">
    <property type="entry name" value="ZnMc"/>
    <property type="match status" value="1"/>
</dbReference>
<keyword evidence="2 6" id="KW-0479">Metal-binding</keyword>
<feature type="domain" description="Peptidase M12A" evidence="8">
    <location>
        <begin position="98"/>
        <end position="288"/>
    </location>
</feature>
<comment type="caution">
    <text evidence="6">Lacks conserved residue(s) required for the propagation of feature annotation.</text>
</comment>
<sequence>MAGNLLLASLLTLSLLASATSFAQEPTGDRTSEEQPDGREVGTITVSIGGIGHQISFHQGDDGEALYQGDIILGPVSSLQQSNNVSLQSLDDEILFGLAIRDRDTRWPNGHVRYRINPDLPSPARVLSAISAWEAATDITFEEITDTTGNYIEFVPGSGCSSAVGMVGGRQVVRLSQSCSVGNTIHEIGHALGLHHEQARGDRGEHVVVLTSNILPGYEGNFRPDPTNFQDVQGYCHGSIMHYGAFAFSKQPGVLKTIETLPQDIPIGQRSALAACDIETIAEIYSIDDQIIESSFEGELELFPDGCEVTGKCFLRNDLTFTDGRNIRWKAGKWVEGSPVTIETGTTDGASVPGWAQPIIGEPFDDEYLKAAVLHDHYCYKENHVRGWRDTHRMFFNALQALQVPPLKSKIMYAAVYLGGPKWTVLVPGENCGQNCINDAAAGNPGLTNIGGSVMAFREKQYETPEFQAKLATMREWLEADPNMSLSDIEALALELNPADSFNRAAAKHIVQSADDPLLKGR</sequence>
<keyword evidence="7" id="KW-0732">Signal</keyword>
<keyword evidence="3 6" id="KW-0378">Hydrolase</keyword>
<gene>
    <name evidence="9" type="ORF">GHJ91_07875</name>
</gene>
<feature type="signal peptide" evidence="7">
    <location>
        <begin position="1"/>
        <end position="23"/>
    </location>
</feature>
<dbReference type="AlphaFoldDB" id="A0A6G1WHE4"/>
<dbReference type="PANTHER" id="PTHR10127:SF780">
    <property type="entry name" value="METALLOENDOPEPTIDASE"/>
    <property type="match status" value="1"/>
</dbReference>
<feature type="binding site" evidence="6">
    <location>
        <position position="190"/>
    </location>
    <ligand>
        <name>Zn(2+)</name>
        <dbReference type="ChEBI" id="CHEBI:29105"/>
        <note>catalytic</note>
    </ligand>
</feature>
<feature type="binding site" evidence="6">
    <location>
        <position position="186"/>
    </location>
    <ligand>
        <name>Zn(2+)</name>
        <dbReference type="ChEBI" id="CHEBI:29105"/>
        <note>catalytic</note>
    </ligand>
</feature>
<evidence type="ECO:0000256" key="3">
    <source>
        <dbReference type="ARBA" id="ARBA00022801"/>
    </source>
</evidence>
<dbReference type="InterPro" id="IPR006026">
    <property type="entry name" value="Peptidase_Metallo"/>
</dbReference>
<proteinExistence type="predicted"/>
<reference evidence="9" key="1">
    <citation type="journal article" date="2013" name="Genome Biol.">
        <title>Comparative genomics of the core and accessory genomes of 48 Sinorhizobium strains comprising five genospecies.</title>
        <authorList>
            <person name="Sugawara M."/>
            <person name="Epstein B."/>
            <person name="Badgley B.D."/>
            <person name="Unno T."/>
            <person name="Xu L."/>
            <person name="Reese J."/>
            <person name="Gyaneshwar P."/>
            <person name="Denny R."/>
            <person name="Mudge J."/>
            <person name="Bharti A.K."/>
            <person name="Farmer A.D."/>
            <person name="May G.D."/>
            <person name="Woodward J.E."/>
            <person name="Medigue C."/>
            <person name="Vallenet D."/>
            <person name="Lajus A."/>
            <person name="Rouy Z."/>
            <person name="Martinez-Vaz B."/>
            <person name="Tiffin P."/>
            <person name="Young N.D."/>
            <person name="Sadowsky M.J."/>
        </authorList>
    </citation>
    <scope>NUCLEOTIDE SEQUENCE</scope>
    <source>
        <strain evidence="9">M1</strain>
    </source>
</reference>
<dbReference type="PRINTS" id="PR00480">
    <property type="entry name" value="ASTACIN"/>
</dbReference>
<dbReference type="GO" id="GO:0006508">
    <property type="term" value="P:proteolysis"/>
    <property type="evidence" value="ECO:0007669"/>
    <property type="project" value="UniProtKB-KW"/>
</dbReference>
<comment type="cofactor">
    <cofactor evidence="6">
        <name>Zn(2+)</name>
        <dbReference type="ChEBI" id="CHEBI:29105"/>
    </cofactor>
    <text evidence="6">Binds 1 zinc ion per subunit.</text>
</comment>
<dbReference type="InterPro" id="IPR010767">
    <property type="entry name" value="Phage_CGC-2007_Cje0229"/>
</dbReference>
<accession>A0A6G1WHE4</accession>
<feature type="binding site" evidence="6">
    <location>
        <position position="196"/>
    </location>
    <ligand>
        <name>Zn(2+)</name>
        <dbReference type="ChEBI" id="CHEBI:29105"/>
        <note>catalytic</note>
    </ligand>
</feature>
<keyword evidence="4 6" id="KW-0862">Zinc</keyword>
<evidence type="ECO:0000256" key="1">
    <source>
        <dbReference type="ARBA" id="ARBA00022670"/>
    </source>
</evidence>
<comment type="caution">
    <text evidence="9">The sequence shown here is derived from an EMBL/GenBank/DDBJ whole genome shotgun (WGS) entry which is preliminary data.</text>
</comment>
<dbReference type="PANTHER" id="PTHR10127">
    <property type="entry name" value="DISCOIDIN, CUB, EGF, LAMININ , AND ZINC METALLOPROTEASE DOMAIN CONTAINING"/>
    <property type="match status" value="1"/>
</dbReference>
<feature type="active site" evidence="6">
    <location>
        <position position="187"/>
    </location>
</feature>
<evidence type="ECO:0000256" key="7">
    <source>
        <dbReference type="SAM" id="SignalP"/>
    </source>
</evidence>